<proteinExistence type="inferred from homology"/>
<dbReference type="OrthoDB" id="237412at2"/>
<gene>
    <name evidence="2" type="ORF">MEBOL_007826</name>
</gene>
<keyword evidence="3" id="KW-1185">Reference proteome</keyword>
<comment type="similarity">
    <text evidence="1">Belongs to the outer membrane factor (OMF) (TC 1.B.17) family.</text>
</comment>
<dbReference type="EMBL" id="CP022163">
    <property type="protein sequence ID" value="ATB34325.1"/>
    <property type="molecule type" value="Genomic_DNA"/>
</dbReference>
<dbReference type="InterPro" id="IPR010131">
    <property type="entry name" value="MdtP/NodT-like"/>
</dbReference>
<dbReference type="Gene3D" id="1.20.1600.10">
    <property type="entry name" value="Outer membrane efflux proteins (OEP)"/>
    <property type="match status" value="1"/>
</dbReference>
<dbReference type="PANTHER" id="PTHR30203:SF24">
    <property type="entry name" value="BLR4935 PROTEIN"/>
    <property type="match status" value="1"/>
</dbReference>
<dbReference type="AlphaFoldDB" id="A0A250IRE3"/>
<dbReference type="InterPro" id="IPR003423">
    <property type="entry name" value="OMP_efflux"/>
</dbReference>
<evidence type="ECO:0000256" key="1">
    <source>
        <dbReference type="ARBA" id="ARBA00007613"/>
    </source>
</evidence>
<dbReference type="PROSITE" id="PS51257">
    <property type="entry name" value="PROKAR_LIPOPROTEIN"/>
    <property type="match status" value="1"/>
</dbReference>
<evidence type="ECO:0000313" key="2">
    <source>
        <dbReference type="EMBL" id="ATB34325.1"/>
    </source>
</evidence>
<sequence length="458" mass="51017">MNRLSFLLALCLGAAGCATMSPERGHAELGALVHERVSVSTGWERGSPSDEAVRDQVRELLRDGLSREEAVRIALMNSPGLQASYEALGISQAELVEAGLLSNPSLGASVRFPRSPTLGLDVEFSLVQGLLDLFLLPARKRIAQQQFDADVLRTAHEALAMVAQTREAYTAVQAAEELLRYQTKLVAVFEASAELARMQHEAGNIPELDLAVIRTAWQEARVGLAREELALVEQRERMNRLLGLWGENTEWTVSEPLREPSAEEPSFEQLERLALRRRLDIDAARKDVALLAQSVSLARSSRFLGTVEVGVDAERGEGGGLHITGPSLVLELPVFNQRQGLIGGLEARWRQAERRLTQLSVDARSEVRQHGAESRTARHLVEHYAKVLLPLRRRVLEQSQLQYNAMVLSPFQLLEARRDEVRTYREYVETLRDYWNARNALENAVGGRLTDDDTGVAR</sequence>
<name>A0A250IRE3_9BACT</name>
<dbReference type="RefSeq" id="WP_095982241.1">
    <property type="nucleotide sequence ID" value="NZ_CP022163.1"/>
</dbReference>
<dbReference type="SUPFAM" id="SSF56954">
    <property type="entry name" value="Outer membrane efflux proteins (OEP)"/>
    <property type="match status" value="1"/>
</dbReference>
<dbReference type="KEGG" id="mbd:MEBOL_007826"/>
<dbReference type="Proteomes" id="UP000217289">
    <property type="component" value="Chromosome"/>
</dbReference>
<protein>
    <submittedName>
        <fullName evidence="2">Outer membrane efflux protein</fullName>
    </submittedName>
</protein>
<accession>A0A250IRE3</accession>
<dbReference type="Pfam" id="PF02321">
    <property type="entry name" value="OEP"/>
    <property type="match status" value="2"/>
</dbReference>
<reference evidence="2 3" key="1">
    <citation type="submission" date="2017-06" db="EMBL/GenBank/DDBJ databases">
        <authorList>
            <person name="Kim H.J."/>
            <person name="Triplett B.A."/>
        </authorList>
    </citation>
    <scope>NUCLEOTIDE SEQUENCE [LARGE SCALE GENOMIC DNA]</scope>
    <source>
        <strain evidence="2 3">DSM 14713</strain>
    </source>
</reference>
<dbReference type="PANTHER" id="PTHR30203">
    <property type="entry name" value="OUTER MEMBRANE CATION EFFLUX PROTEIN"/>
    <property type="match status" value="1"/>
</dbReference>
<dbReference type="GO" id="GO:0015562">
    <property type="term" value="F:efflux transmembrane transporter activity"/>
    <property type="evidence" value="ECO:0007669"/>
    <property type="project" value="InterPro"/>
</dbReference>
<organism evidence="2 3">
    <name type="scientific">Melittangium boletus DSM 14713</name>
    <dbReference type="NCBI Taxonomy" id="1294270"/>
    <lineage>
        <taxon>Bacteria</taxon>
        <taxon>Pseudomonadati</taxon>
        <taxon>Myxococcota</taxon>
        <taxon>Myxococcia</taxon>
        <taxon>Myxococcales</taxon>
        <taxon>Cystobacterineae</taxon>
        <taxon>Archangiaceae</taxon>
        <taxon>Melittangium</taxon>
    </lineage>
</organism>
<evidence type="ECO:0000313" key="3">
    <source>
        <dbReference type="Proteomes" id="UP000217289"/>
    </source>
</evidence>